<evidence type="ECO:0000313" key="1">
    <source>
        <dbReference type="EMBL" id="EJW93812.1"/>
    </source>
</evidence>
<organism evidence="1">
    <name type="scientific">gut metagenome</name>
    <dbReference type="NCBI Taxonomy" id="749906"/>
    <lineage>
        <taxon>unclassified sequences</taxon>
        <taxon>metagenomes</taxon>
        <taxon>organismal metagenomes</taxon>
    </lineage>
</organism>
<dbReference type="EMBL" id="AMCI01006748">
    <property type="protein sequence ID" value="EJW93812.1"/>
    <property type="molecule type" value="Genomic_DNA"/>
</dbReference>
<accession>J9FW62</accession>
<gene>
    <name evidence="1" type="ORF">EVA_18081</name>
</gene>
<dbReference type="AlphaFoldDB" id="J9FW62"/>
<proteinExistence type="predicted"/>
<comment type="caution">
    <text evidence="1">The sequence shown here is derived from an EMBL/GenBank/DDBJ whole genome shotgun (WGS) entry which is preliminary data.</text>
</comment>
<name>J9FW62_9ZZZZ</name>
<sequence>MISIVAWLSVTIGRSSLRKMKWSNCSRFTSSDPERLLSCSLSSRSVIFLTFRQPLRES</sequence>
<reference evidence="1" key="1">
    <citation type="journal article" date="2012" name="PLoS ONE">
        <title>Gene sets for utilization of primary and secondary nutrition supplies in the distal gut of endangered iberian lynx.</title>
        <authorList>
            <person name="Alcaide M."/>
            <person name="Messina E."/>
            <person name="Richter M."/>
            <person name="Bargiela R."/>
            <person name="Peplies J."/>
            <person name="Huws S.A."/>
            <person name="Newbold C.J."/>
            <person name="Golyshin P.N."/>
            <person name="Simon M.A."/>
            <person name="Lopez G."/>
            <person name="Yakimov M.M."/>
            <person name="Ferrer M."/>
        </authorList>
    </citation>
    <scope>NUCLEOTIDE SEQUENCE</scope>
</reference>
<protein>
    <submittedName>
        <fullName evidence="1">Uncharacterized protein</fullName>
    </submittedName>
</protein>